<dbReference type="InterPro" id="IPR034143">
    <property type="entry name" value="snRNP70_RRM"/>
</dbReference>
<evidence type="ECO:0000313" key="12">
    <source>
        <dbReference type="Proteomes" id="UP000007875"/>
    </source>
</evidence>
<evidence type="ECO:0000256" key="8">
    <source>
        <dbReference type="PROSITE-ProRule" id="PRU00176"/>
    </source>
</evidence>
<comment type="subcellular location">
    <subcellularLocation>
        <location evidence="1">Nucleus speckle</location>
    </subcellularLocation>
    <subcellularLocation>
        <location evidence="2">Nucleus</location>
        <location evidence="2">Nucleoplasm</location>
    </subcellularLocation>
</comment>
<dbReference type="GO" id="GO:0030619">
    <property type="term" value="F:U1 snRNA binding"/>
    <property type="evidence" value="ECO:0007669"/>
    <property type="project" value="InterPro"/>
</dbReference>
<evidence type="ECO:0000256" key="1">
    <source>
        <dbReference type="ARBA" id="ARBA00004324"/>
    </source>
</evidence>
<dbReference type="eggNOG" id="KOG0113">
    <property type="taxonomic scope" value="Eukaryota"/>
</dbReference>
<dbReference type="Proteomes" id="UP000007875">
    <property type="component" value="Unassembled WGS sequence"/>
</dbReference>
<protein>
    <recommendedName>
        <fullName evidence="3">U1 small nuclear ribonucleoprotein 70 kDa</fullName>
    </recommendedName>
</protein>
<organism evidence="11 12">
    <name type="scientific">Ciona savignyi</name>
    <name type="common">Pacific transparent sea squirt</name>
    <dbReference type="NCBI Taxonomy" id="51511"/>
    <lineage>
        <taxon>Eukaryota</taxon>
        <taxon>Metazoa</taxon>
        <taxon>Chordata</taxon>
        <taxon>Tunicata</taxon>
        <taxon>Ascidiacea</taxon>
        <taxon>Phlebobranchia</taxon>
        <taxon>Cionidae</taxon>
        <taxon>Ciona</taxon>
    </lineage>
</organism>
<keyword evidence="6" id="KW-0539">Nucleus</keyword>
<proteinExistence type="predicted"/>
<evidence type="ECO:0000259" key="10">
    <source>
        <dbReference type="PROSITE" id="PS50102"/>
    </source>
</evidence>
<dbReference type="InterPro" id="IPR022023">
    <property type="entry name" value="U1snRNP70_N"/>
</dbReference>
<evidence type="ECO:0000256" key="6">
    <source>
        <dbReference type="ARBA" id="ARBA00023242"/>
    </source>
</evidence>
<evidence type="ECO:0000256" key="4">
    <source>
        <dbReference type="ARBA" id="ARBA00022664"/>
    </source>
</evidence>
<accession>H2ZHW0</accession>
<reference evidence="11" key="3">
    <citation type="submission" date="2025-09" db="UniProtKB">
        <authorList>
            <consortium name="Ensembl"/>
        </authorList>
    </citation>
    <scope>IDENTIFICATION</scope>
</reference>
<dbReference type="Pfam" id="PF12220">
    <property type="entry name" value="U1snRNP70_N"/>
    <property type="match status" value="1"/>
</dbReference>
<dbReference type="GO" id="GO:0003729">
    <property type="term" value="F:mRNA binding"/>
    <property type="evidence" value="ECO:0007669"/>
    <property type="project" value="TreeGrafter"/>
</dbReference>
<reference evidence="12" key="1">
    <citation type="submission" date="2003-08" db="EMBL/GenBank/DDBJ databases">
        <authorList>
            <person name="Birren B."/>
            <person name="Nusbaum C."/>
            <person name="Abebe A."/>
            <person name="Abouelleil A."/>
            <person name="Adekoya E."/>
            <person name="Ait-zahra M."/>
            <person name="Allen N."/>
            <person name="Allen T."/>
            <person name="An P."/>
            <person name="Anderson M."/>
            <person name="Anderson S."/>
            <person name="Arachchi H."/>
            <person name="Armbruster J."/>
            <person name="Bachantsang P."/>
            <person name="Baldwin J."/>
            <person name="Barry A."/>
            <person name="Bayul T."/>
            <person name="Blitshsteyn B."/>
            <person name="Bloom T."/>
            <person name="Blye J."/>
            <person name="Boguslavskiy L."/>
            <person name="Borowsky M."/>
            <person name="Boukhgalter B."/>
            <person name="Brunache A."/>
            <person name="Butler J."/>
            <person name="Calixte N."/>
            <person name="Calvo S."/>
            <person name="Camarata J."/>
            <person name="Campo K."/>
            <person name="Chang J."/>
            <person name="Cheshatsang Y."/>
            <person name="Citroen M."/>
            <person name="Collymore A."/>
            <person name="Considine T."/>
            <person name="Cook A."/>
            <person name="Cooke P."/>
            <person name="Corum B."/>
            <person name="Cuomo C."/>
            <person name="David R."/>
            <person name="Dawoe T."/>
            <person name="Degray S."/>
            <person name="Dodge S."/>
            <person name="Dooley K."/>
            <person name="Dorje P."/>
            <person name="Dorjee K."/>
            <person name="Dorris L."/>
            <person name="Duffey N."/>
            <person name="Dupes A."/>
            <person name="Elkins T."/>
            <person name="Engels R."/>
            <person name="Erickson J."/>
            <person name="Farina A."/>
            <person name="Faro S."/>
            <person name="Ferreira P."/>
            <person name="Fischer H."/>
            <person name="Fitzgerald M."/>
            <person name="Foley K."/>
            <person name="Gage D."/>
            <person name="Galagan J."/>
            <person name="Gearin G."/>
            <person name="Gnerre S."/>
            <person name="Gnirke A."/>
            <person name="Goyette A."/>
            <person name="Graham J."/>
            <person name="Grandbois E."/>
            <person name="Gyaltsen K."/>
            <person name="Hafez N."/>
            <person name="Hagopian D."/>
            <person name="Hagos B."/>
            <person name="Hall J."/>
            <person name="Hatcher B."/>
            <person name="Heller A."/>
            <person name="Higgins H."/>
            <person name="Honan T."/>
            <person name="Horn A."/>
            <person name="Houde N."/>
            <person name="Hughes L."/>
            <person name="Hulme W."/>
            <person name="Husby E."/>
            <person name="Iliev I."/>
            <person name="Jaffe D."/>
            <person name="Jones C."/>
            <person name="Kamal M."/>
            <person name="Kamat A."/>
            <person name="Kamvysselis M."/>
            <person name="Karlsson E."/>
            <person name="Kells C."/>
            <person name="Kieu A."/>
            <person name="Kisner P."/>
            <person name="Kodira C."/>
            <person name="Kulbokas E."/>
            <person name="Labutti K."/>
            <person name="Lama D."/>
            <person name="Landers T."/>
            <person name="Leger J."/>
            <person name="Levine S."/>
            <person name="Lewis D."/>
            <person name="Lewis T."/>
            <person name="Lindblad-toh K."/>
            <person name="Liu X."/>
            <person name="Lokyitsang T."/>
            <person name="Lokyitsang Y."/>
            <person name="Lucien O."/>
            <person name="Lui A."/>
            <person name="Ma L.J."/>
            <person name="Mabbitt R."/>
            <person name="Macdonald J."/>
            <person name="Maclean C."/>
            <person name="Major J."/>
            <person name="Manning J."/>
            <person name="Marabella R."/>
            <person name="Maru K."/>
            <person name="Matthews C."/>
            <person name="Mauceli E."/>
            <person name="Mccarthy M."/>
            <person name="Mcdonough S."/>
            <person name="Mcghee T."/>
            <person name="Meldrim J."/>
            <person name="Meneus L."/>
            <person name="Mesirov J."/>
            <person name="Mihalev A."/>
            <person name="Mihova T."/>
            <person name="Mikkelsen T."/>
            <person name="Mlenga V."/>
            <person name="Moru K."/>
            <person name="Mozes J."/>
            <person name="Mulrain L."/>
            <person name="Munson G."/>
            <person name="Naylor J."/>
            <person name="Newes C."/>
            <person name="Nguyen C."/>
            <person name="Nguyen N."/>
            <person name="Nguyen T."/>
            <person name="Nicol R."/>
            <person name="Nielsen C."/>
            <person name="Nizzari M."/>
            <person name="Norbu C."/>
            <person name="Norbu N."/>
            <person name="O'donnell P."/>
            <person name="Okoawo O."/>
            <person name="O'leary S."/>
            <person name="Omotosho B."/>
            <person name="O'neill K."/>
            <person name="Osman S."/>
            <person name="Parker S."/>
            <person name="Perrin D."/>
            <person name="Phunkhang P."/>
            <person name="Piqani B."/>
            <person name="Purcell S."/>
            <person name="Rachupka T."/>
            <person name="Ramasamy U."/>
            <person name="Rameau R."/>
            <person name="Ray V."/>
            <person name="Raymond C."/>
            <person name="Retta R."/>
            <person name="Richardson S."/>
            <person name="Rise C."/>
            <person name="Rodriguez J."/>
            <person name="Rogers J."/>
            <person name="Rogov P."/>
            <person name="Rutman M."/>
            <person name="Schupbach R."/>
            <person name="Seaman C."/>
            <person name="Settipalli S."/>
            <person name="Sharpe T."/>
            <person name="Sheridan J."/>
            <person name="Sherpa N."/>
            <person name="Shi J."/>
            <person name="Smirnov S."/>
            <person name="Smith C."/>
            <person name="Sougnez C."/>
            <person name="Spencer B."/>
            <person name="Stalker J."/>
            <person name="Stange-thomann N."/>
            <person name="Stavropoulos S."/>
            <person name="Stetson K."/>
            <person name="Stone C."/>
            <person name="Stone S."/>
            <person name="Stubbs M."/>
            <person name="Talamas J."/>
            <person name="Tchuinga P."/>
            <person name="Tenzing P."/>
            <person name="Tesfaye S."/>
            <person name="Theodore J."/>
            <person name="Thoulutsang Y."/>
            <person name="Topham K."/>
            <person name="Towey S."/>
            <person name="Tsamla T."/>
            <person name="Tsomo N."/>
            <person name="Vallee D."/>
            <person name="Vassiliev H."/>
            <person name="Venkataraman V."/>
            <person name="Vinson J."/>
            <person name="Vo A."/>
            <person name="Wade C."/>
            <person name="Wang S."/>
            <person name="Wangchuk T."/>
            <person name="Wangdi T."/>
            <person name="Whittaker C."/>
            <person name="Wilkinson J."/>
            <person name="Wu Y."/>
            <person name="Wyman D."/>
            <person name="Yadav S."/>
            <person name="Yang S."/>
            <person name="Yang X."/>
            <person name="Yeager S."/>
            <person name="Yee E."/>
            <person name="Young G."/>
            <person name="Zainoun J."/>
            <person name="Zembeck L."/>
            <person name="Zimmer A."/>
            <person name="Zody M."/>
            <person name="Lander E."/>
        </authorList>
    </citation>
    <scope>NUCLEOTIDE SEQUENCE [LARGE SCALE GENOMIC DNA]</scope>
</reference>
<dbReference type="GO" id="GO:0016607">
    <property type="term" value="C:nuclear speck"/>
    <property type="evidence" value="ECO:0007669"/>
    <property type="project" value="UniProtKB-SubCell"/>
</dbReference>
<dbReference type="SMART" id="SM00360">
    <property type="entry name" value="RRM"/>
    <property type="match status" value="1"/>
</dbReference>
<dbReference type="PANTHER" id="PTHR13952">
    <property type="entry name" value="U1 SMALL NUCLEAR RIBONUCLEOPROTEIN 70 KD"/>
    <property type="match status" value="1"/>
</dbReference>
<dbReference type="CDD" id="cd12236">
    <property type="entry name" value="RRM_snRNP70"/>
    <property type="match status" value="1"/>
</dbReference>
<dbReference type="GeneTree" id="ENSGT00940000160292"/>
<dbReference type="GO" id="GO:0071004">
    <property type="term" value="C:U2-type prespliceosome"/>
    <property type="evidence" value="ECO:0007669"/>
    <property type="project" value="TreeGrafter"/>
</dbReference>
<dbReference type="GO" id="GO:0000398">
    <property type="term" value="P:mRNA splicing, via spliceosome"/>
    <property type="evidence" value="ECO:0007669"/>
    <property type="project" value="TreeGrafter"/>
</dbReference>
<evidence type="ECO:0000256" key="9">
    <source>
        <dbReference type="SAM" id="MobiDB-lite"/>
    </source>
</evidence>
<dbReference type="PANTHER" id="PTHR13952:SF5">
    <property type="entry name" value="U1 SMALL NUCLEAR RIBONUCLEOPROTEIN 70 KDA"/>
    <property type="match status" value="1"/>
</dbReference>
<evidence type="ECO:0000313" key="11">
    <source>
        <dbReference type="Ensembl" id="ENSCSAVP00000017176.1"/>
    </source>
</evidence>
<dbReference type="Ensembl" id="ENSCSAVT00000017363.1">
    <property type="protein sequence ID" value="ENSCSAVP00000017176.1"/>
    <property type="gene ID" value="ENSCSAVG00000010109.1"/>
</dbReference>
<dbReference type="FunFam" id="3.30.70.330:FF:000153">
    <property type="entry name" value="U1 small nuclear ribonucleoprotein 70 kDa"/>
    <property type="match status" value="1"/>
</dbReference>
<dbReference type="InterPro" id="IPR035979">
    <property type="entry name" value="RBD_domain_sf"/>
</dbReference>
<feature type="domain" description="RRM" evidence="10">
    <location>
        <begin position="104"/>
        <end position="182"/>
    </location>
</feature>
<dbReference type="GO" id="GO:0071011">
    <property type="term" value="C:precatalytic spliceosome"/>
    <property type="evidence" value="ECO:0007669"/>
    <property type="project" value="TreeGrafter"/>
</dbReference>
<dbReference type="Pfam" id="PF00076">
    <property type="entry name" value="RRM_1"/>
    <property type="match status" value="1"/>
</dbReference>
<dbReference type="AlphaFoldDB" id="H2ZHW0"/>
<evidence type="ECO:0000256" key="5">
    <source>
        <dbReference type="ARBA" id="ARBA00022884"/>
    </source>
</evidence>
<sequence length="382" mass="43704">MTQFLPPNLLALFAPRDAIPYKQPVKALTWEKDRERAPYTGISQYVNLFEDSKDTPPPTRGETKEEKKIRKIREKLEKRNEDIEEEVKTWDPHNDPNAGGDAFKTLFVSRINYDTTESKLRREFEMYGKIRKVTMVKDIATGKPRGYAFIEYERERDMHTAYKSGDGKKIDNRRVLVDVERGRTVKGWRPRRLGGGLGSTRAAPTDDAARRTDRNVVNVVNVLSVVEVIGKGKGREARESQIAIVTERGTSEEDLQTKRKVRRIEIELVIVTEIVIVKSVDVTTEVIRIVGIGNENLITNLRGEMLIKMVEMLEMIKRKKEVETKSANLGVIETGTEIDQIRIKIGDIEIVTEAKIAKEGRKKKKSHRIETLLKRNTSQIPI</sequence>
<keyword evidence="5 8" id="KW-0694">RNA-binding</keyword>
<keyword evidence="7" id="KW-0687">Ribonucleoprotein</keyword>
<keyword evidence="4" id="KW-0507">mRNA processing</keyword>
<reference evidence="11" key="2">
    <citation type="submission" date="2025-08" db="UniProtKB">
        <authorList>
            <consortium name="Ensembl"/>
        </authorList>
    </citation>
    <scope>IDENTIFICATION</scope>
</reference>
<dbReference type="SUPFAM" id="SSF54928">
    <property type="entry name" value="RNA-binding domain, RBD"/>
    <property type="match status" value="1"/>
</dbReference>
<name>H2ZHW0_CIOSA</name>
<dbReference type="InParanoid" id="H2ZHW0"/>
<evidence type="ECO:0000256" key="3">
    <source>
        <dbReference type="ARBA" id="ARBA00016996"/>
    </source>
</evidence>
<dbReference type="InterPro" id="IPR012677">
    <property type="entry name" value="Nucleotide-bd_a/b_plait_sf"/>
</dbReference>
<dbReference type="InterPro" id="IPR051183">
    <property type="entry name" value="U1_U11-U12_snRNP_70-35kDa"/>
</dbReference>
<dbReference type="GO" id="GO:0005685">
    <property type="term" value="C:U1 snRNP"/>
    <property type="evidence" value="ECO:0007669"/>
    <property type="project" value="TreeGrafter"/>
</dbReference>
<dbReference type="STRING" id="51511.ENSCSAVP00000017176"/>
<evidence type="ECO:0000256" key="2">
    <source>
        <dbReference type="ARBA" id="ARBA00004642"/>
    </source>
</evidence>
<evidence type="ECO:0000256" key="7">
    <source>
        <dbReference type="ARBA" id="ARBA00023274"/>
    </source>
</evidence>
<dbReference type="HOGENOM" id="CLU_723516_0_0_1"/>
<keyword evidence="12" id="KW-1185">Reference proteome</keyword>
<dbReference type="InterPro" id="IPR000504">
    <property type="entry name" value="RRM_dom"/>
</dbReference>
<dbReference type="PROSITE" id="PS50102">
    <property type="entry name" value="RRM"/>
    <property type="match status" value="1"/>
</dbReference>
<dbReference type="Gene3D" id="3.30.70.330">
    <property type="match status" value="1"/>
</dbReference>
<feature type="region of interest" description="Disordered" evidence="9">
    <location>
        <begin position="49"/>
        <end position="68"/>
    </location>
</feature>